<gene>
    <name evidence="2" type="ORF">EVOR1521_LOCUS28124</name>
</gene>
<organism evidence="2 3">
    <name type="scientific">Effrenium voratum</name>
    <dbReference type="NCBI Taxonomy" id="2562239"/>
    <lineage>
        <taxon>Eukaryota</taxon>
        <taxon>Sar</taxon>
        <taxon>Alveolata</taxon>
        <taxon>Dinophyceae</taxon>
        <taxon>Suessiales</taxon>
        <taxon>Symbiodiniaceae</taxon>
        <taxon>Effrenium</taxon>
    </lineage>
</organism>
<evidence type="ECO:0000313" key="3">
    <source>
        <dbReference type="Proteomes" id="UP001178507"/>
    </source>
</evidence>
<name>A0AA36JH07_9DINO</name>
<feature type="compositionally biased region" description="Basic residues" evidence="1">
    <location>
        <begin position="435"/>
        <end position="451"/>
    </location>
</feature>
<dbReference type="EMBL" id="CAUJNA010003616">
    <property type="protein sequence ID" value="CAJ1406068.1"/>
    <property type="molecule type" value="Genomic_DNA"/>
</dbReference>
<protein>
    <submittedName>
        <fullName evidence="2">Uncharacterized protein</fullName>
    </submittedName>
</protein>
<accession>A0AA36JH07</accession>
<dbReference type="Proteomes" id="UP001178507">
    <property type="component" value="Unassembled WGS sequence"/>
</dbReference>
<evidence type="ECO:0000256" key="1">
    <source>
        <dbReference type="SAM" id="MobiDB-lite"/>
    </source>
</evidence>
<keyword evidence="3" id="KW-1185">Reference proteome</keyword>
<evidence type="ECO:0000313" key="2">
    <source>
        <dbReference type="EMBL" id="CAJ1406068.1"/>
    </source>
</evidence>
<dbReference type="AlphaFoldDB" id="A0AA36JH07"/>
<proteinExistence type="predicted"/>
<reference evidence="2" key="1">
    <citation type="submission" date="2023-08" db="EMBL/GenBank/DDBJ databases">
        <authorList>
            <person name="Chen Y."/>
            <person name="Shah S."/>
            <person name="Dougan E. K."/>
            <person name="Thang M."/>
            <person name="Chan C."/>
        </authorList>
    </citation>
    <scope>NUCLEOTIDE SEQUENCE</scope>
</reference>
<comment type="caution">
    <text evidence="2">The sequence shown here is derived from an EMBL/GenBank/DDBJ whole genome shotgun (WGS) entry which is preliminary data.</text>
</comment>
<dbReference type="CDD" id="cd22961">
    <property type="entry name" value="DD_TEX55-like"/>
    <property type="match status" value="1"/>
</dbReference>
<feature type="region of interest" description="Disordered" evidence="1">
    <location>
        <begin position="425"/>
        <end position="451"/>
    </location>
</feature>
<sequence length="499" mass="55913">MFAACTSRFGWDQAQLSWASRVLKDAHQAAVEAADQGSLPEWLQEERVSESPIIIPSPQPLPLPAPDPFLNVDCTFAWLLGVSPSCENATGRRLRHDVFGAGAWRIMEVCLLNAENVPDGCLLSISAGGSRRQAPLAAKQKFAFSNSSFAAAVAAGGSGLKVDLLSVKGSACVGSSELLPGLQKAFGAGSAGEGTGHELEVVMPQAGDEELMKLNFFIKPAKKEDREHDMIPPSGPSTFRESEVMPTDYLKQSVLLDRTLPLPPGPKAHSQSSTMRPSRRHHAALQARSYLEDHNILPFVERLLKTLVQERPVDPWGAIAALLPEVAFPELNKKGQLEKLDEEPEASPKHWNLMPSVGTWYMIPKPAKDQACHASKEDGRLCRHAKRNGRSMQRSRADSWRILFLRPARDLEFIHAAPPQWRALRTPRLSERSRSPSRSRRSRRRRRKHLHFPLANQRSEFRWTLRSSRRRRLARSQTFLRRFQRHRISGCASTQQPRF</sequence>